<organism evidence="3 4">
    <name type="scientific">Tripterygium wilfordii</name>
    <name type="common">Thunder God vine</name>
    <dbReference type="NCBI Taxonomy" id="458696"/>
    <lineage>
        <taxon>Eukaryota</taxon>
        <taxon>Viridiplantae</taxon>
        <taxon>Streptophyta</taxon>
        <taxon>Embryophyta</taxon>
        <taxon>Tracheophyta</taxon>
        <taxon>Spermatophyta</taxon>
        <taxon>Magnoliopsida</taxon>
        <taxon>eudicotyledons</taxon>
        <taxon>Gunneridae</taxon>
        <taxon>Pentapetalae</taxon>
        <taxon>rosids</taxon>
        <taxon>fabids</taxon>
        <taxon>Celastrales</taxon>
        <taxon>Celastraceae</taxon>
        <taxon>Tripterygium</taxon>
    </lineage>
</organism>
<feature type="signal peptide" evidence="1">
    <location>
        <begin position="1"/>
        <end position="22"/>
    </location>
</feature>
<evidence type="ECO:0000259" key="2">
    <source>
        <dbReference type="Pfam" id="PF00462"/>
    </source>
</evidence>
<dbReference type="Gene3D" id="3.40.30.10">
    <property type="entry name" value="Glutaredoxin"/>
    <property type="match status" value="1"/>
</dbReference>
<dbReference type="InParanoid" id="A0A7J7E334"/>
<feature type="domain" description="Glutaredoxin" evidence="2">
    <location>
        <begin position="45"/>
        <end position="97"/>
    </location>
</feature>
<keyword evidence="4" id="KW-1185">Reference proteome</keyword>
<name>A0A7J7E334_TRIWF</name>
<dbReference type="FunCoup" id="A0A7J7E334">
    <property type="interactions" value="1719"/>
</dbReference>
<dbReference type="GO" id="GO:0005737">
    <property type="term" value="C:cytoplasm"/>
    <property type="evidence" value="ECO:0007669"/>
    <property type="project" value="TreeGrafter"/>
</dbReference>
<protein>
    <submittedName>
        <fullName evidence="3">Glutaredoxin-C3</fullName>
    </submittedName>
</protein>
<dbReference type="Pfam" id="PF00462">
    <property type="entry name" value="Glutaredoxin"/>
    <property type="match status" value="1"/>
</dbReference>
<comment type="caution">
    <text evidence="3">The sequence shown here is derived from an EMBL/GenBank/DDBJ whole genome shotgun (WGS) entry which is preliminary data.</text>
</comment>
<gene>
    <name evidence="3" type="ORF">HS088_TW01G00936</name>
</gene>
<dbReference type="AlphaFoldDB" id="A0A7J7E334"/>
<dbReference type="PROSITE" id="PS51354">
    <property type="entry name" value="GLUTAREDOXIN_2"/>
    <property type="match status" value="1"/>
</dbReference>
<evidence type="ECO:0000313" key="4">
    <source>
        <dbReference type="Proteomes" id="UP000593562"/>
    </source>
</evidence>
<dbReference type="GO" id="GO:0015038">
    <property type="term" value="F:glutathione disulfide oxidoreductase activity"/>
    <property type="evidence" value="ECO:0007669"/>
    <property type="project" value="TreeGrafter"/>
</dbReference>
<dbReference type="InterPro" id="IPR036249">
    <property type="entry name" value="Thioredoxin-like_sf"/>
</dbReference>
<dbReference type="PANTHER" id="PTHR45694">
    <property type="entry name" value="GLUTAREDOXIN 2"/>
    <property type="match status" value="1"/>
</dbReference>
<sequence length="111" mass="12128">MGRTPSFVVVLVCVLFLSLANAPELAQASNSASAFVRNIVFSNRYCLSAKRLFGELHEEPYVVEVDLRDDGSQIQYVLLDLVGIRTASQIFVNGKHIGGSDGLMLSLSSFF</sequence>
<proteinExistence type="predicted"/>
<dbReference type="SUPFAM" id="SSF52833">
    <property type="entry name" value="Thioredoxin-like"/>
    <property type="match status" value="1"/>
</dbReference>
<dbReference type="Proteomes" id="UP000593562">
    <property type="component" value="Unassembled WGS sequence"/>
</dbReference>
<dbReference type="InterPro" id="IPR002109">
    <property type="entry name" value="Glutaredoxin"/>
</dbReference>
<feature type="chain" id="PRO_5029816397" evidence="1">
    <location>
        <begin position="23"/>
        <end position="111"/>
    </location>
</feature>
<keyword evidence="1" id="KW-0732">Signal</keyword>
<reference evidence="3 4" key="1">
    <citation type="journal article" date="2020" name="Nat. Commun.">
        <title>Genome of Tripterygium wilfordii and identification of cytochrome P450 involved in triptolide biosynthesis.</title>
        <authorList>
            <person name="Tu L."/>
            <person name="Su P."/>
            <person name="Zhang Z."/>
            <person name="Gao L."/>
            <person name="Wang J."/>
            <person name="Hu T."/>
            <person name="Zhou J."/>
            <person name="Zhang Y."/>
            <person name="Zhao Y."/>
            <person name="Liu Y."/>
            <person name="Song Y."/>
            <person name="Tong Y."/>
            <person name="Lu Y."/>
            <person name="Yang J."/>
            <person name="Xu C."/>
            <person name="Jia M."/>
            <person name="Peters R.J."/>
            <person name="Huang L."/>
            <person name="Gao W."/>
        </authorList>
    </citation>
    <scope>NUCLEOTIDE SEQUENCE [LARGE SCALE GENOMIC DNA]</scope>
    <source>
        <strain evidence="4">cv. XIE 37</strain>
        <tissue evidence="3">Leaf</tissue>
    </source>
</reference>
<dbReference type="PANTHER" id="PTHR45694:SF4">
    <property type="entry name" value="GLUTAREDOXIN-C3"/>
    <property type="match status" value="1"/>
</dbReference>
<accession>A0A7J7E334</accession>
<dbReference type="GO" id="GO:0034599">
    <property type="term" value="P:cellular response to oxidative stress"/>
    <property type="evidence" value="ECO:0007669"/>
    <property type="project" value="TreeGrafter"/>
</dbReference>
<dbReference type="EMBL" id="JAAARO010000001">
    <property type="protein sequence ID" value="KAF5753018.1"/>
    <property type="molecule type" value="Genomic_DNA"/>
</dbReference>
<evidence type="ECO:0000313" key="3">
    <source>
        <dbReference type="EMBL" id="KAF5753018.1"/>
    </source>
</evidence>
<dbReference type="CDD" id="cd03419">
    <property type="entry name" value="GRX_GRXh_1_2_like"/>
    <property type="match status" value="1"/>
</dbReference>
<evidence type="ECO:0000256" key="1">
    <source>
        <dbReference type="SAM" id="SignalP"/>
    </source>
</evidence>